<keyword evidence="3" id="KW-1185">Reference proteome</keyword>
<evidence type="ECO:0000313" key="3">
    <source>
        <dbReference type="Proteomes" id="UP001652625"/>
    </source>
</evidence>
<dbReference type="InterPro" id="IPR030127">
    <property type="entry name" value="MTSS1/MTSS2"/>
</dbReference>
<dbReference type="PROSITE" id="PS51338">
    <property type="entry name" value="IMD"/>
    <property type="match status" value="1"/>
</dbReference>
<dbReference type="Pfam" id="PF08397">
    <property type="entry name" value="IMD"/>
    <property type="match status" value="1"/>
</dbReference>
<dbReference type="Gene3D" id="1.20.1270.60">
    <property type="entry name" value="Arfaptin homology (AH) domain/BAR domain"/>
    <property type="match status" value="1"/>
</dbReference>
<feature type="compositionally biased region" description="Low complexity" evidence="1">
    <location>
        <begin position="551"/>
        <end position="565"/>
    </location>
</feature>
<evidence type="ECO:0000313" key="4">
    <source>
        <dbReference type="RefSeq" id="XP_065676228.1"/>
    </source>
</evidence>
<dbReference type="SUPFAM" id="SSF103657">
    <property type="entry name" value="BAR/IMD domain-like"/>
    <property type="match status" value="1"/>
</dbReference>
<protein>
    <submittedName>
        <fullName evidence="4 5">Protein MTSS 1 isoform X2</fullName>
    </submittedName>
</protein>
<dbReference type="InterPro" id="IPR027267">
    <property type="entry name" value="AH/BAR_dom_sf"/>
</dbReference>
<name>A0ABM4DNS9_HYDVU</name>
<dbReference type="RefSeq" id="XP_065676228.1">
    <property type="nucleotide sequence ID" value="XM_065820156.1"/>
</dbReference>
<dbReference type="GeneID" id="100211608"/>
<dbReference type="Proteomes" id="UP001652625">
    <property type="component" value="Chromosome 15"/>
</dbReference>
<dbReference type="InterPro" id="IPR013606">
    <property type="entry name" value="I-BAR_dom"/>
</dbReference>
<feature type="region of interest" description="Disordered" evidence="1">
    <location>
        <begin position="518"/>
        <end position="577"/>
    </location>
</feature>
<accession>A0ABM4DNS9</accession>
<proteinExistence type="predicted"/>
<evidence type="ECO:0000256" key="1">
    <source>
        <dbReference type="SAM" id="MobiDB-lite"/>
    </source>
</evidence>
<evidence type="ECO:0000259" key="2">
    <source>
        <dbReference type="PROSITE" id="PS51338"/>
    </source>
</evidence>
<dbReference type="PANTHER" id="PTHR15708:SF4">
    <property type="entry name" value="FI21477P1-RELATED"/>
    <property type="match status" value="1"/>
</dbReference>
<sequence>MGETEESGDLFTQIMSDMKAMGPFWDDLLLKSTKFYISIKQTVLLADNFLDAFQKIADSMTNSKGGTRDIGIAFTKIVMRHKSIENKLKTYVGILADSLVSPMQTCIDEWKKNSSQLEKDHTKDYKRLKNDLKKACTETVKLKKKAAKKIGKQEYTDQYRDAMRVANQLCSSLENQEKDYLRKLMTEERSRATFFFDCYKPCIEQELTLISEIEQLQTILEDTNKLCANPKQLPIVSEDAINAYKVAEYLQPGKRDDVISPLSSPLIVKDRSLSVSFNHSRHTLPRSSTMSFNHDPIPVSVPQPNRNFSEKQSMHLSYSSSDSIEKPIAMYDPVTLNEIHGAETNYKNDNNEDSLRVSRSIPSQYSTNSWSSIETCDSSGIGSYNSLSSQNKHVKKTHRSGSDSDVIEIDCDDSELSGSALARNDLRYATIDRSHFKRNMLATASVRSPSIPTNNMHRSNSFNSEIIPEFPDYKMNLPKSKHHTVSNKGYQYGINRNNPSLIQAFNGHSPAELLKRLSPASTPNRSLEVRRNSSPVPSSVHKPINHPIQKQQSETSSHSTPSQSTIDNEPEAAIPGSFLAELQKRRMLIRRQSNQS</sequence>
<evidence type="ECO:0000313" key="5">
    <source>
        <dbReference type="RefSeq" id="XP_065676229.1"/>
    </source>
</evidence>
<dbReference type="RefSeq" id="XP_065676229.1">
    <property type="nucleotide sequence ID" value="XM_065820157.1"/>
</dbReference>
<reference evidence="4 5" key="1">
    <citation type="submission" date="2025-05" db="UniProtKB">
        <authorList>
            <consortium name="RefSeq"/>
        </authorList>
    </citation>
    <scope>IDENTIFICATION</scope>
</reference>
<dbReference type="PANTHER" id="PTHR15708">
    <property type="entry name" value="ACTIN BUNDLING/MISSING IN METASTASIS-RELATED"/>
    <property type="match status" value="1"/>
</dbReference>
<feature type="domain" description="IMD" evidence="2">
    <location>
        <begin position="49"/>
        <end position="189"/>
    </location>
</feature>
<dbReference type="RefSeq" id="XP_065676230.1">
    <property type="nucleotide sequence ID" value="XM_065820158.1"/>
</dbReference>
<gene>
    <name evidence="4 5 6" type="primary">LOC100211608</name>
</gene>
<evidence type="ECO:0000313" key="6">
    <source>
        <dbReference type="RefSeq" id="XP_065676230.1"/>
    </source>
</evidence>
<organism evidence="3 5">
    <name type="scientific">Hydra vulgaris</name>
    <name type="common">Hydra</name>
    <name type="synonym">Hydra attenuata</name>
    <dbReference type="NCBI Taxonomy" id="6087"/>
    <lineage>
        <taxon>Eukaryota</taxon>
        <taxon>Metazoa</taxon>
        <taxon>Cnidaria</taxon>
        <taxon>Hydrozoa</taxon>
        <taxon>Hydroidolina</taxon>
        <taxon>Anthoathecata</taxon>
        <taxon>Aplanulata</taxon>
        <taxon>Hydridae</taxon>
        <taxon>Hydra</taxon>
    </lineage>
</organism>